<organism evidence="2 3">
    <name type="scientific">Trichuris muris</name>
    <name type="common">Mouse whipworm</name>
    <dbReference type="NCBI Taxonomy" id="70415"/>
    <lineage>
        <taxon>Eukaryota</taxon>
        <taxon>Metazoa</taxon>
        <taxon>Ecdysozoa</taxon>
        <taxon>Nematoda</taxon>
        <taxon>Enoplea</taxon>
        <taxon>Dorylaimia</taxon>
        <taxon>Trichinellida</taxon>
        <taxon>Trichuridae</taxon>
        <taxon>Trichuris</taxon>
    </lineage>
</organism>
<evidence type="ECO:0000256" key="1">
    <source>
        <dbReference type="SAM" id="Phobius"/>
    </source>
</evidence>
<keyword evidence="2" id="KW-1185">Reference proteome</keyword>
<feature type="transmembrane region" description="Helical" evidence="1">
    <location>
        <begin position="19"/>
        <end position="43"/>
    </location>
</feature>
<dbReference type="Proteomes" id="UP000046395">
    <property type="component" value="Unassembled WGS sequence"/>
</dbReference>
<keyword evidence="1" id="KW-0472">Membrane</keyword>
<evidence type="ECO:0000313" key="3">
    <source>
        <dbReference type="WBParaSite" id="TMUE_1000005381.1"/>
    </source>
</evidence>
<sequence>MITKCCYCLASSVYLHLTILYVTVLLQCCALVAARFGCAIGLLDGFRLSSSSRFNFAKSPFATPCPPGWKERDRLAKQAEIF</sequence>
<keyword evidence="1" id="KW-0812">Transmembrane</keyword>
<accession>A0A5S6QDD9</accession>
<proteinExistence type="predicted"/>
<evidence type="ECO:0000313" key="2">
    <source>
        <dbReference type="Proteomes" id="UP000046395"/>
    </source>
</evidence>
<name>A0A5S6QDD9_TRIMR</name>
<reference evidence="3" key="1">
    <citation type="submission" date="2019-12" db="UniProtKB">
        <authorList>
            <consortium name="WormBaseParasite"/>
        </authorList>
    </citation>
    <scope>IDENTIFICATION</scope>
</reference>
<protein>
    <submittedName>
        <fullName evidence="3">Secreted protein</fullName>
    </submittedName>
</protein>
<dbReference type="AlphaFoldDB" id="A0A5S6QDD9"/>
<keyword evidence="1" id="KW-1133">Transmembrane helix</keyword>
<dbReference type="WBParaSite" id="TMUE_1000005381.1">
    <property type="protein sequence ID" value="TMUE_1000005381.1"/>
    <property type="gene ID" value="WBGene00302567"/>
</dbReference>